<accession>A0A510V353</accession>
<organism evidence="1 2">
    <name type="scientific">Cellulomonas xylanilytica</name>
    <dbReference type="NCBI Taxonomy" id="233583"/>
    <lineage>
        <taxon>Bacteria</taxon>
        <taxon>Bacillati</taxon>
        <taxon>Actinomycetota</taxon>
        <taxon>Actinomycetes</taxon>
        <taxon>Micrococcales</taxon>
        <taxon>Cellulomonadaceae</taxon>
        <taxon>Cellulomonas</taxon>
    </lineage>
</organism>
<name>A0A510V353_9CELL</name>
<comment type="caution">
    <text evidence="1">The sequence shown here is derived from an EMBL/GenBank/DDBJ whole genome shotgun (WGS) entry which is preliminary data.</text>
</comment>
<gene>
    <name evidence="1" type="ORF">CXY01_17560</name>
</gene>
<dbReference type="AlphaFoldDB" id="A0A510V353"/>
<reference evidence="1 2" key="1">
    <citation type="submission" date="2019-07" db="EMBL/GenBank/DDBJ databases">
        <title>Whole genome shotgun sequence of Cellulomonas xylanilytica NBRC 101102.</title>
        <authorList>
            <person name="Hosoyama A."/>
            <person name="Uohara A."/>
            <person name="Ohji S."/>
            <person name="Ichikawa N."/>
        </authorList>
    </citation>
    <scope>NUCLEOTIDE SEQUENCE [LARGE SCALE GENOMIC DNA]</scope>
    <source>
        <strain evidence="1 2">NBRC 101102</strain>
    </source>
</reference>
<dbReference type="EMBL" id="BJUB01000004">
    <property type="protein sequence ID" value="GEK21236.1"/>
    <property type="molecule type" value="Genomic_DNA"/>
</dbReference>
<protein>
    <recommendedName>
        <fullName evidence="3">Glycosyl transferase</fullName>
    </recommendedName>
</protein>
<dbReference type="OrthoDB" id="2679245at2"/>
<evidence type="ECO:0008006" key="3">
    <source>
        <dbReference type="Google" id="ProtNLM"/>
    </source>
</evidence>
<sequence length="296" mass="29097">MTVGLPRRILTGVVASAVTAVARGAFDAQAPGGQERWTRTNHRGEPISLLEGPAVAAGLLAGGLVGAPSTRGAVALTVATASGAAFGLVDDLGEDTSSRRKGLRGHLGALARGELTTGGLKVLGIGAGALVAAAVATPVHRADGTRRSTVGWLADVAASGALVASSANLLNLLDLRPGRALKAATLVATPLGLGPGDGAGAGAAVLGVVGAAMDKDLAEADMLGDGGANALGATLGTAVVLSAPRPVRLAALAVVLALTVASEKVSFTRVIERTPVLREVDGWGRRPVGPPADRSA</sequence>
<dbReference type="RefSeq" id="WP_146927043.1">
    <property type="nucleotide sequence ID" value="NZ_BJUB01000004.1"/>
</dbReference>
<dbReference type="Proteomes" id="UP000321118">
    <property type="component" value="Unassembled WGS sequence"/>
</dbReference>
<proteinExistence type="predicted"/>
<evidence type="ECO:0000313" key="2">
    <source>
        <dbReference type="Proteomes" id="UP000321118"/>
    </source>
</evidence>
<keyword evidence="2" id="KW-1185">Reference proteome</keyword>
<evidence type="ECO:0000313" key="1">
    <source>
        <dbReference type="EMBL" id="GEK21236.1"/>
    </source>
</evidence>